<protein>
    <recommendedName>
        <fullName evidence="1">DNA circulation N-terminal domain-containing protein</fullName>
    </recommendedName>
</protein>
<accession>A0ABT1CWY5</accession>
<keyword evidence="3" id="KW-1185">Reference proteome</keyword>
<organism evidence="2 3">
    <name type="scientific">Hoeflea alexandrii</name>
    <dbReference type="NCBI Taxonomy" id="288436"/>
    <lineage>
        <taxon>Bacteria</taxon>
        <taxon>Pseudomonadati</taxon>
        <taxon>Pseudomonadota</taxon>
        <taxon>Alphaproteobacteria</taxon>
        <taxon>Hyphomicrobiales</taxon>
        <taxon>Rhizobiaceae</taxon>
        <taxon>Hoeflea</taxon>
    </lineage>
</organism>
<dbReference type="Proteomes" id="UP001320715">
    <property type="component" value="Unassembled WGS sequence"/>
</dbReference>
<reference evidence="2 3" key="1">
    <citation type="submission" date="2020-01" db="EMBL/GenBank/DDBJ databases">
        <title>Genomes of bacteria type strains.</title>
        <authorList>
            <person name="Chen J."/>
            <person name="Zhu S."/>
            <person name="Yang J."/>
        </authorList>
    </citation>
    <scope>NUCLEOTIDE SEQUENCE [LARGE SCALE GENOMIC DNA]</scope>
    <source>
        <strain evidence="2 3">DSM 16655</strain>
    </source>
</reference>
<proteinExistence type="predicted"/>
<evidence type="ECO:0000313" key="3">
    <source>
        <dbReference type="Proteomes" id="UP001320715"/>
    </source>
</evidence>
<dbReference type="InterPro" id="IPR009826">
    <property type="entry name" value="DNA_circ_N"/>
</dbReference>
<comment type="caution">
    <text evidence="2">The sequence shown here is derived from an EMBL/GenBank/DDBJ whole genome shotgun (WGS) entry which is preliminary data.</text>
</comment>
<dbReference type="Pfam" id="PF07157">
    <property type="entry name" value="DNA_circ_N"/>
    <property type="match status" value="1"/>
</dbReference>
<evidence type="ECO:0000313" key="2">
    <source>
        <dbReference type="EMBL" id="MCO6410101.1"/>
    </source>
</evidence>
<gene>
    <name evidence="2" type="ORF">GTW23_18100</name>
</gene>
<dbReference type="EMBL" id="JAAAML010000003">
    <property type="protein sequence ID" value="MCO6410101.1"/>
    <property type="molecule type" value="Genomic_DNA"/>
</dbReference>
<feature type="domain" description="DNA circulation N-terminal" evidence="1">
    <location>
        <begin position="8"/>
        <end position="88"/>
    </location>
</feature>
<sequence>MRDWSKTLRRASFRGVPFWVDAEEPEVGRRVVAHEISGGDASLTEDMGARTKTIFVEAYVAGDLADVAGQALEQACGAPGASLLILPMDAGEAAHCLSCSRNRRKDRNGFIAYRLEFMRAGGGVAFAASGLGQLRSAFNAGLAAASVLIAAQL</sequence>
<name>A0ABT1CWY5_9HYPH</name>
<evidence type="ECO:0000259" key="1">
    <source>
        <dbReference type="Pfam" id="PF07157"/>
    </source>
</evidence>
<dbReference type="RefSeq" id="WP_252916818.1">
    <property type="nucleotide sequence ID" value="NZ_JAAAML010000003.1"/>
</dbReference>